<dbReference type="PANTHER" id="PTHR46780">
    <property type="entry name" value="PROTEIN EVA-1"/>
    <property type="match status" value="1"/>
</dbReference>
<dbReference type="Proteomes" id="UP000515163">
    <property type="component" value="Unplaced"/>
</dbReference>
<dbReference type="CDD" id="cd22823">
    <property type="entry name" value="Gal_Rha_Lectin"/>
    <property type="match status" value="1"/>
</dbReference>
<keyword evidence="2" id="KW-0472">Membrane</keyword>
<dbReference type="GO" id="GO:0030246">
    <property type="term" value="F:carbohydrate binding"/>
    <property type="evidence" value="ECO:0007669"/>
    <property type="project" value="InterPro"/>
</dbReference>
<keyword evidence="3" id="KW-0732">Signal</keyword>
<dbReference type="AlphaFoldDB" id="A0A6P8IDF0"/>
<evidence type="ECO:0000313" key="5">
    <source>
        <dbReference type="Proteomes" id="UP000515163"/>
    </source>
</evidence>
<name>A0A6P8IDF0_ACTTE</name>
<reference evidence="6" key="1">
    <citation type="submission" date="2025-08" db="UniProtKB">
        <authorList>
            <consortium name="RefSeq"/>
        </authorList>
    </citation>
    <scope>IDENTIFICATION</scope>
    <source>
        <tissue evidence="6">Tentacle</tissue>
    </source>
</reference>
<evidence type="ECO:0000256" key="2">
    <source>
        <dbReference type="SAM" id="Phobius"/>
    </source>
</evidence>
<evidence type="ECO:0000313" key="6">
    <source>
        <dbReference type="RefSeq" id="XP_031563450.1"/>
    </source>
</evidence>
<dbReference type="InParanoid" id="A0A6P8IDF0"/>
<dbReference type="InterPro" id="IPR000922">
    <property type="entry name" value="Lectin_gal-bd_dom"/>
</dbReference>
<dbReference type="Pfam" id="PF02140">
    <property type="entry name" value="SUEL_Lectin"/>
    <property type="match status" value="1"/>
</dbReference>
<dbReference type="PROSITE" id="PS50228">
    <property type="entry name" value="SUEL_LECTIN"/>
    <property type="match status" value="1"/>
</dbReference>
<accession>A0A6P8IDF0</accession>
<keyword evidence="2" id="KW-1133">Transmembrane helix</keyword>
<dbReference type="OrthoDB" id="5970528at2759"/>
<dbReference type="InterPro" id="IPR043159">
    <property type="entry name" value="Lectin_gal-bd_sf"/>
</dbReference>
<dbReference type="GeneID" id="116298987"/>
<keyword evidence="2" id="KW-0812">Transmembrane</keyword>
<evidence type="ECO:0000256" key="1">
    <source>
        <dbReference type="SAM" id="MobiDB-lite"/>
    </source>
</evidence>
<sequence>MISKMKGFPQGFFSLFLIFLGGGLFNSVSRCDAQKSTVPKVMYACDDQIMHISCPHRSLSVKILSAKYGRLLSEKNICQPNSDRQVVRDCGENNVKPNVDKLCVGKTECSFDVDDRNLGAFCVNVYKYVTVIFSCVVKPTTKEPPTTTPTTTPLPTTGLTTTTSLEQTMEPNTNLSSTYVTDNSTSNSTSEPDRSNEPIKATQEVIKVSPSPRKPIIEVYERDVFSRRNGAMSTLSSGLHSIICKFALSLLVLLVFDVNIFRVT</sequence>
<proteinExistence type="predicted"/>
<keyword evidence="5" id="KW-1185">Reference proteome</keyword>
<feature type="transmembrane region" description="Helical" evidence="2">
    <location>
        <begin position="238"/>
        <end position="261"/>
    </location>
</feature>
<organism evidence="5 6">
    <name type="scientific">Actinia tenebrosa</name>
    <name type="common">Australian red waratah sea anemone</name>
    <dbReference type="NCBI Taxonomy" id="6105"/>
    <lineage>
        <taxon>Eukaryota</taxon>
        <taxon>Metazoa</taxon>
        <taxon>Cnidaria</taxon>
        <taxon>Anthozoa</taxon>
        <taxon>Hexacorallia</taxon>
        <taxon>Actiniaria</taxon>
        <taxon>Actiniidae</taxon>
        <taxon>Actinia</taxon>
    </lineage>
</organism>
<dbReference type="KEGG" id="aten:116298987"/>
<protein>
    <submittedName>
        <fullName evidence="6">Uncharacterized protein LOC116298987</fullName>
    </submittedName>
</protein>
<feature type="domain" description="SUEL-type lectin" evidence="4">
    <location>
        <begin position="44"/>
        <end position="136"/>
    </location>
</feature>
<evidence type="ECO:0000259" key="4">
    <source>
        <dbReference type="PROSITE" id="PS50228"/>
    </source>
</evidence>
<gene>
    <name evidence="6" type="primary">LOC116298987</name>
</gene>
<feature type="chain" id="PRO_5027670751" evidence="3">
    <location>
        <begin position="34"/>
        <end position="264"/>
    </location>
</feature>
<feature type="signal peptide" evidence="3">
    <location>
        <begin position="1"/>
        <end position="33"/>
    </location>
</feature>
<dbReference type="RefSeq" id="XP_031563450.1">
    <property type="nucleotide sequence ID" value="XM_031707590.1"/>
</dbReference>
<feature type="compositionally biased region" description="Polar residues" evidence="1">
    <location>
        <begin position="172"/>
        <end position="190"/>
    </location>
</feature>
<evidence type="ECO:0000256" key="3">
    <source>
        <dbReference type="SAM" id="SignalP"/>
    </source>
</evidence>
<dbReference type="Gene3D" id="2.60.120.740">
    <property type="match status" value="1"/>
</dbReference>
<feature type="region of interest" description="Disordered" evidence="1">
    <location>
        <begin position="170"/>
        <end position="200"/>
    </location>
</feature>